<dbReference type="RefSeq" id="XP_056066890.1">
    <property type="nucleotide sequence ID" value="XM_056219763.1"/>
</dbReference>
<keyword evidence="2" id="KW-1133">Transmembrane helix</keyword>
<dbReference type="EMBL" id="JAPEUX010000008">
    <property type="protein sequence ID" value="KAJ4347090.1"/>
    <property type="molecule type" value="Genomic_DNA"/>
</dbReference>
<keyword evidence="4" id="KW-1185">Reference proteome</keyword>
<proteinExistence type="predicted"/>
<feature type="transmembrane region" description="Helical" evidence="2">
    <location>
        <begin position="41"/>
        <end position="59"/>
    </location>
</feature>
<organism evidence="3 4">
    <name type="scientific">Didymosphaeria variabile</name>
    <dbReference type="NCBI Taxonomy" id="1932322"/>
    <lineage>
        <taxon>Eukaryota</taxon>
        <taxon>Fungi</taxon>
        <taxon>Dikarya</taxon>
        <taxon>Ascomycota</taxon>
        <taxon>Pezizomycotina</taxon>
        <taxon>Dothideomycetes</taxon>
        <taxon>Pleosporomycetidae</taxon>
        <taxon>Pleosporales</taxon>
        <taxon>Massarineae</taxon>
        <taxon>Didymosphaeriaceae</taxon>
        <taxon>Didymosphaeria</taxon>
    </lineage>
</organism>
<evidence type="ECO:0000313" key="4">
    <source>
        <dbReference type="Proteomes" id="UP001140513"/>
    </source>
</evidence>
<name>A0A9W9C617_9PLEO</name>
<feature type="compositionally biased region" description="Basic and acidic residues" evidence="1">
    <location>
        <begin position="233"/>
        <end position="243"/>
    </location>
</feature>
<dbReference type="OrthoDB" id="3800093at2759"/>
<sequence length="243" mass="27261">MSDSNIEVALGDTLAHPKLTFNHKHTTTDNASITRLDRESAIALGILLLFIFLAISWFVTSRIRQHRAAIREAEARRASVSANHHLSRTEAALNGITGYRIFKAEREVSRKGRENWKGSEGETRARGESVSTLPRYEERNRRNSVCALSERERERRWWESVAAHGTTTRADAELPPLPPSPTLDNLAFPSPSASVGIRSPVADGFRNDIWQSEREQPSESHESVDVGPSSRNSKVEKWIAEKV</sequence>
<reference evidence="3" key="1">
    <citation type="submission" date="2022-10" db="EMBL/GenBank/DDBJ databases">
        <title>Tapping the CABI collections for fungal endophytes: first genome assemblies for Collariella, Neodidymelliopsis, Ascochyta clinopodiicola, Didymella pomorum, Didymosphaeria variabile, Neocosmospora piperis and Neocucurbitaria cava.</title>
        <authorList>
            <person name="Hill R."/>
        </authorList>
    </citation>
    <scope>NUCLEOTIDE SEQUENCE</scope>
    <source>
        <strain evidence="3">IMI 356815</strain>
    </source>
</reference>
<keyword evidence="2" id="KW-0812">Transmembrane</keyword>
<gene>
    <name evidence="3" type="ORF">N0V89_011027</name>
</gene>
<protein>
    <submittedName>
        <fullName evidence="3">Uncharacterized protein</fullName>
    </submittedName>
</protein>
<dbReference type="Proteomes" id="UP001140513">
    <property type="component" value="Unassembled WGS sequence"/>
</dbReference>
<dbReference type="GeneID" id="80914557"/>
<accession>A0A9W9C617</accession>
<feature type="region of interest" description="Disordered" evidence="1">
    <location>
        <begin position="206"/>
        <end position="243"/>
    </location>
</feature>
<keyword evidence="2" id="KW-0472">Membrane</keyword>
<dbReference type="AlphaFoldDB" id="A0A9W9C617"/>
<evidence type="ECO:0000256" key="2">
    <source>
        <dbReference type="SAM" id="Phobius"/>
    </source>
</evidence>
<evidence type="ECO:0000256" key="1">
    <source>
        <dbReference type="SAM" id="MobiDB-lite"/>
    </source>
</evidence>
<evidence type="ECO:0000313" key="3">
    <source>
        <dbReference type="EMBL" id="KAJ4347090.1"/>
    </source>
</evidence>
<comment type="caution">
    <text evidence="3">The sequence shown here is derived from an EMBL/GenBank/DDBJ whole genome shotgun (WGS) entry which is preliminary data.</text>
</comment>
<feature type="compositionally biased region" description="Basic and acidic residues" evidence="1">
    <location>
        <begin position="211"/>
        <end position="224"/>
    </location>
</feature>